<dbReference type="Proteomes" id="UP000075714">
    <property type="component" value="Unassembled WGS sequence"/>
</dbReference>
<dbReference type="PANTHER" id="PTHR23244:SF493">
    <property type="entry name" value="GALACTOSE OXIDASE, CENTRAL DOMAIN FAMILY PROTEIN"/>
    <property type="match status" value="1"/>
</dbReference>
<comment type="caution">
    <text evidence="2">The sequence shown here is derived from an EMBL/GenBank/DDBJ whole genome shotgun (WGS) entry which is preliminary data.</text>
</comment>
<sequence>MEQDTPALAAVAVVTDTVTVTFSPAAEGSDARPRLPRSGACAAALPAWHPEEVIMVGGYKEDAAAAAAATTAAAGSGGGGDPAAAAAAAAAAPPPPVRGPTMEAWTFNSAGGGRWRQVQYAEGSPMPQPRLACQTAIVEDELWVMGGWDPSAPPPQPPDQPPPPPGSPSPFLNDVWALDRGWRWFAVAPLPGGRVLLHTHDCDDHVLLLEPARPESRAEAPEAPTGAAQGSRGVEEAVKEAEDERRHATLARVPVRGDASDACDPKGLLPPPPSMLPPLAAAAAPTAGGGGASALAAEPGSALYVYGGAAQSAPVYSDLWVLDPKALTWQQLAPDGPAPQARCSHVAGACGEGGRFLLAIGGSFRPEPGKPLQPLDDVVLYDTQANRWLEPLVCGPRPAARNAAVMEPLPRGPDGADRFLLHGGWRPFVQTYNDSYIVTVRVESAAGQAQA</sequence>
<evidence type="ECO:0000313" key="2">
    <source>
        <dbReference type="EMBL" id="KXZ45616.1"/>
    </source>
</evidence>
<proteinExistence type="predicted"/>
<evidence type="ECO:0000256" key="1">
    <source>
        <dbReference type="SAM" id="MobiDB-lite"/>
    </source>
</evidence>
<dbReference type="InterPro" id="IPR015915">
    <property type="entry name" value="Kelch-typ_b-propeller"/>
</dbReference>
<dbReference type="Gene3D" id="2.120.10.80">
    <property type="entry name" value="Kelch-type beta propeller"/>
    <property type="match status" value="2"/>
</dbReference>
<protein>
    <submittedName>
        <fullName evidence="2">Uncharacterized protein</fullName>
    </submittedName>
</protein>
<dbReference type="EMBL" id="LSYV01000053">
    <property type="protein sequence ID" value="KXZ45616.1"/>
    <property type="molecule type" value="Genomic_DNA"/>
</dbReference>
<name>A0A150G6X0_GONPE</name>
<dbReference type="AlphaFoldDB" id="A0A150G6X0"/>
<feature type="compositionally biased region" description="Pro residues" evidence="1">
    <location>
        <begin position="151"/>
        <end position="168"/>
    </location>
</feature>
<dbReference type="SUPFAM" id="SSF117281">
    <property type="entry name" value="Kelch motif"/>
    <property type="match status" value="2"/>
</dbReference>
<dbReference type="STRING" id="33097.A0A150G6X0"/>
<dbReference type="OrthoDB" id="10251809at2759"/>
<keyword evidence="3" id="KW-1185">Reference proteome</keyword>
<feature type="region of interest" description="Disordered" evidence="1">
    <location>
        <begin position="145"/>
        <end position="172"/>
    </location>
</feature>
<evidence type="ECO:0000313" key="3">
    <source>
        <dbReference type="Proteomes" id="UP000075714"/>
    </source>
</evidence>
<feature type="region of interest" description="Disordered" evidence="1">
    <location>
        <begin position="213"/>
        <end position="236"/>
    </location>
</feature>
<reference evidence="3" key="1">
    <citation type="journal article" date="2016" name="Nat. Commun.">
        <title>The Gonium pectorale genome demonstrates co-option of cell cycle regulation during the evolution of multicellularity.</title>
        <authorList>
            <person name="Hanschen E.R."/>
            <person name="Marriage T.N."/>
            <person name="Ferris P.J."/>
            <person name="Hamaji T."/>
            <person name="Toyoda A."/>
            <person name="Fujiyama A."/>
            <person name="Neme R."/>
            <person name="Noguchi H."/>
            <person name="Minakuchi Y."/>
            <person name="Suzuki M."/>
            <person name="Kawai-Toyooka H."/>
            <person name="Smith D.R."/>
            <person name="Sparks H."/>
            <person name="Anderson J."/>
            <person name="Bakaric R."/>
            <person name="Luria V."/>
            <person name="Karger A."/>
            <person name="Kirschner M.W."/>
            <person name="Durand P.M."/>
            <person name="Michod R.E."/>
            <person name="Nozaki H."/>
            <person name="Olson B.J."/>
        </authorList>
    </citation>
    <scope>NUCLEOTIDE SEQUENCE [LARGE SCALE GENOMIC DNA]</scope>
    <source>
        <strain evidence="3">NIES-2863</strain>
    </source>
</reference>
<feature type="region of interest" description="Disordered" evidence="1">
    <location>
        <begin position="255"/>
        <end position="274"/>
    </location>
</feature>
<dbReference type="Pfam" id="PF24681">
    <property type="entry name" value="Kelch_KLHDC2_KLHL20_DRC7"/>
    <property type="match status" value="1"/>
</dbReference>
<accession>A0A150G6X0</accession>
<dbReference type="PANTHER" id="PTHR23244">
    <property type="entry name" value="KELCH REPEAT DOMAIN"/>
    <property type="match status" value="1"/>
</dbReference>
<gene>
    <name evidence="2" type="ORF">GPECTOR_52g19</name>
</gene>
<organism evidence="2 3">
    <name type="scientific">Gonium pectorale</name>
    <name type="common">Green alga</name>
    <dbReference type="NCBI Taxonomy" id="33097"/>
    <lineage>
        <taxon>Eukaryota</taxon>
        <taxon>Viridiplantae</taxon>
        <taxon>Chlorophyta</taxon>
        <taxon>core chlorophytes</taxon>
        <taxon>Chlorophyceae</taxon>
        <taxon>CS clade</taxon>
        <taxon>Chlamydomonadales</taxon>
        <taxon>Volvocaceae</taxon>
        <taxon>Gonium</taxon>
    </lineage>
</organism>